<dbReference type="AlphaFoldDB" id="A0A6C1KI86"/>
<protein>
    <submittedName>
        <fullName evidence="2">Uncharacterized protein</fullName>
    </submittedName>
</protein>
<feature type="chain" id="PRO_5025338935" evidence="1">
    <location>
        <begin position="25"/>
        <end position="388"/>
    </location>
</feature>
<evidence type="ECO:0000256" key="1">
    <source>
        <dbReference type="SAM" id="SignalP"/>
    </source>
</evidence>
<reference evidence="2 3" key="1">
    <citation type="submission" date="2019-05" db="EMBL/GenBank/DDBJ databases">
        <authorList>
            <person name="Zhou X."/>
        </authorList>
    </citation>
    <scope>NUCLEOTIDE SEQUENCE [LARGE SCALE GENOMIC DNA]</scope>
    <source>
        <strain evidence="2 3">DSM 432</strain>
    </source>
</reference>
<name>A0A6C1KI86_XANAU</name>
<gene>
    <name evidence="2" type="ORF">FBQ73_05160</name>
</gene>
<evidence type="ECO:0000313" key="2">
    <source>
        <dbReference type="EMBL" id="TLX43511.1"/>
    </source>
</evidence>
<accession>A0A6C1KI86</accession>
<sequence>MTIRIVPATLACAASLLAAGVVTGATTGTAAAQQSQALKEIPADKAKLTGAMTVDYNSRSARSTSGTDLYEISDLAVADLMILKGSVQRTPGKSLVYSVKFDVVNPSNPSQIAREVAILRGDLQIDNNGRYIPDAGRLRIDVVKGNQTTSAFGGSIQGRNVSRWWEVGEQFRKAQKEATKIYSRVVDGKTVSIQVKNPDPLRFERTQLAAGPFSFLPETRVSGNLDYDYELGNWLTDANGVSFSYAVADRSFTDRVSGSIRFVEENGTFSDKAGKKKPYTGYYEYNLRWNEQPANTDQSFFDAGAAQAQSDAFFSSADQSKPGLYGRVYYNDSEDACRRVKGDDGKDKCVGPTRSEVTWDLKAEKLTYAQLANWVKLEQLILGPLTDE</sequence>
<keyword evidence="1" id="KW-0732">Signal</keyword>
<comment type="caution">
    <text evidence="2">The sequence shown here is derived from an EMBL/GenBank/DDBJ whole genome shotgun (WGS) entry which is preliminary data.</text>
</comment>
<dbReference type="OrthoDB" id="179773at2"/>
<dbReference type="Proteomes" id="UP000305131">
    <property type="component" value="Unassembled WGS sequence"/>
</dbReference>
<proteinExistence type="predicted"/>
<evidence type="ECO:0000313" key="3">
    <source>
        <dbReference type="Proteomes" id="UP000305131"/>
    </source>
</evidence>
<feature type="signal peptide" evidence="1">
    <location>
        <begin position="1"/>
        <end position="24"/>
    </location>
</feature>
<dbReference type="RefSeq" id="WP_138398433.1">
    <property type="nucleotide sequence ID" value="NZ_JBAFVI010000001.1"/>
</dbReference>
<organism evidence="2 3">
    <name type="scientific">Xanthobacter autotrophicus</name>
    <dbReference type="NCBI Taxonomy" id="280"/>
    <lineage>
        <taxon>Bacteria</taxon>
        <taxon>Pseudomonadati</taxon>
        <taxon>Pseudomonadota</taxon>
        <taxon>Alphaproteobacteria</taxon>
        <taxon>Hyphomicrobiales</taxon>
        <taxon>Xanthobacteraceae</taxon>
        <taxon>Xanthobacter</taxon>
    </lineage>
</organism>
<dbReference type="GeneID" id="95772848"/>
<dbReference type="EMBL" id="VAUP01000015">
    <property type="protein sequence ID" value="TLX43511.1"/>
    <property type="molecule type" value="Genomic_DNA"/>
</dbReference>